<protein>
    <submittedName>
        <fullName evidence="1">Uncharacterized protein</fullName>
    </submittedName>
</protein>
<organism evidence="1 2">
    <name type="scientific">Stenotrophomonas nitritireducens</name>
    <dbReference type="NCBI Taxonomy" id="83617"/>
    <lineage>
        <taxon>Bacteria</taxon>
        <taxon>Pseudomonadati</taxon>
        <taxon>Pseudomonadota</taxon>
        <taxon>Gammaproteobacteria</taxon>
        <taxon>Lysobacterales</taxon>
        <taxon>Lysobacteraceae</taxon>
        <taxon>Stenotrophomonas</taxon>
    </lineage>
</organism>
<reference evidence="1" key="1">
    <citation type="submission" date="2021-02" db="EMBL/GenBank/DDBJ databases">
        <title>Thiocyanate and organic carbon inputs drive convergent selection for specific autotrophic Afipia and Thiobacillus strains within complex microbiomes.</title>
        <authorList>
            <person name="Huddy R.J."/>
            <person name="Sachdeva R."/>
            <person name="Kadzinga F."/>
            <person name="Kantor R.S."/>
            <person name="Harrison S.T.L."/>
            <person name="Banfield J.F."/>
        </authorList>
    </citation>
    <scope>NUCLEOTIDE SEQUENCE</scope>
    <source>
        <strain evidence="1">SCN18_10_11_15_R1_P_69_7</strain>
    </source>
</reference>
<dbReference type="AlphaFoldDB" id="A0A9D8L413"/>
<dbReference type="EMBL" id="JAFKMG010000914">
    <property type="protein sequence ID" value="MBN8799640.1"/>
    <property type="molecule type" value="Genomic_DNA"/>
</dbReference>
<proteinExistence type="predicted"/>
<comment type="caution">
    <text evidence="1">The sequence shown here is derived from an EMBL/GenBank/DDBJ whole genome shotgun (WGS) entry which is preliminary data.</text>
</comment>
<accession>A0A9D8L413</accession>
<sequence length="176" mass="18023">MADEYTATDFNGLPPAGVLAGTDVVPLQRNTGADSTKRTTVAGIAAKTLAGILTSSGVRATASGDQVTIEGVGATSVEITGASATLGLQHANRFIRCNNATAQTITIPPQATVAWPDDIQLEGAQWGAGAVTFVAGSGVTLRKSSDITATTKNQYSPFGLKRVGLNEWLLFGKMGA</sequence>
<gene>
    <name evidence="1" type="ORF">J0H45_09830</name>
</gene>
<dbReference type="RefSeq" id="WP_273081219.1">
    <property type="nucleotide sequence ID" value="NZ_JAFKME010000004.1"/>
</dbReference>
<name>A0A9D8L413_9GAMM</name>
<evidence type="ECO:0000313" key="1">
    <source>
        <dbReference type="EMBL" id="MBN8799640.1"/>
    </source>
</evidence>
<evidence type="ECO:0000313" key="2">
    <source>
        <dbReference type="Proteomes" id="UP000664815"/>
    </source>
</evidence>
<dbReference type="Proteomes" id="UP000664815">
    <property type="component" value="Unassembled WGS sequence"/>
</dbReference>